<proteinExistence type="predicted"/>
<keyword evidence="1" id="KW-0812">Transmembrane</keyword>
<feature type="transmembrane region" description="Helical" evidence="1">
    <location>
        <begin position="239"/>
        <end position="258"/>
    </location>
</feature>
<gene>
    <name evidence="2" type="ORF">ACFOSE_00875</name>
</gene>
<evidence type="ECO:0000313" key="3">
    <source>
        <dbReference type="Proteomes" id="UP001595901"/>
    </source>
</evidence>
<feature type="transmembrane region" description="Helical" evidence="1">
    <location>
        <begin position="132"/>
        <end position="157"/>
    </location>
</feature>
<keyword evidence="1" id="KW-1133">Transmembrane helix</keyword>
<dbReference type="Proteomes" id="UP001595901">
    <property type="component" value="Unassembled WGS sequence"/>
</dbReference>
<evidence type="ECO:0000256" key="1">
    <source>
        <dbReference type="SAM" id="Phobius"/>
    </source>
</evidence>
<sequence>MINFKHCLQIIRKDFLEMKSDKAIITSILPMSILFSLILPIVILLFGNHMEVITSINGLSAFLKNSNAFPVNENIKNGTTPLYLIFMYFFVPIFILLPVMVSNIIASYSFIGEKENRTLESLLYTPINDASLIIGKSLVAIVPSMLISWFSILIYGVLLDTLGYSVFGTIIFPNLTWIILSFVVIPLIILLSTLIVIVITQRVNSSKSAQSISMIIVLPIVGLLISQSVGAIIMGTRVLLLISLILLIFNIITFNIIIRMFNREKLVLNL</sequence>
<feature type="transmembrane region" description="Helical" evidence="1">
    <location>
        <begin position="23"/>
        <end position="46"/>
    </location>
</feature>
<feature type="transmembrane region" description="Helical" evidence="1">
    <location>
        <begin position="85"/>
        <end position="111"/>
    </location>
</feature>
<keyword evidence="1" id="KW-0472">Membrane</keyword>
<dbReference type="PANTHER" id="PTHR43471:SF1">
    <property type="entry name" value="ABC TRANSPORTER PERMEASE PROTEIN NOSY-RELATED"/>
    <property type="match status" value="1"/>
</dbReference>
<dbReference type="PANTHER" id="PTHR43471">
    <property type="entry name" value="ABC TRANSPORTER PERMEASE"/>
    <property type="match status" value="1"/>
</dbReference>
<comment type="caution">
    <text evidence="2">The sequence shown here is derived from an EMBL/GenBank/DDBJ whole genome shotgun (WGS) entry which is preliminary data.</text>
</comment>
<keyword evidence="3" id="KW-1185">Reference proteome</keyword>
<reference evidence="3" key="1">
    <citation type="journal article" date="2019" name="Int. J. Syst. Evol. Microbiol.">
        <title>The Global Catalogue of Microorganisms (GCM) 10K type strain sequencing project: providing services to taxonomists for standard genome sequencing and annotation.</title>
        <authorList>
            <consortium name="The Broad Institute Genomics Platform"/>
            <consortium name="The Broad Institute Genome Sequencing Center for Infectious Disease"/>
            <person name="Wu L."/>
            <person name="Ma J."/>
        </authorList>
    </citation>
    <scope>NUCLEOTIDE SEQUENCE [LARGE SCALE GENOMIC DNA]</scope>
    <source>
        <strain evidence="3">CCUG 58728</strain>
    </source>
</reference>
<feature type="transmembrane region" description="Helical" evidence="1">
    <location>
        <begin position="177"/>
        <end position="200"/>
    </location>
</feature>
<name>A0ABV8CZ69_9STRE</name>
<protein>
    <submittedName>
        <fullName evidence="2">ABC transporter permease</fullName>
    </submittedName>
</protein>
<organism evidence="2 3">
    <name type="scientific">Streptococcus dentapri</name>
    <dbReference type="NCBI Taxonomy" id="573564"/>
    <lineage>
        <taxon>Bacteria</taxon>
        <taxon>Bacillati</taxon>
        <taxon>Bacillota</taxon>
        <taxon>Bacilli</taxon>
        <taxon>Lactobacillales</taxon>
        <taxon>Streptococcaceae</taxon>
        <taxon>Streptococcus</taxon>
    </lineage>
</organism>
<evidence type="ECO:0000313" key="2">
    <source>
        <dbReference type="EMBL" id="MFC3931358.1"/>
    </source>
</evidence>
<feature type="transmembrane region" description="Helical" evidence="1">
    <location>
        <begin position="212"/>
        <end position="233"/>
    </location>
</feature>
<accession>A0ABV8CZ69</accession>
<dbReference type="EMBL" id="JBHSAC010000008">
    <property type="protein sequence ID" value="MFC3931358.1"/>
    <property type="molecule type" value="Genomic_DNA"/>
</dbReference>
<dbReference type="RefSeq" id="WP_380429262.1">
    <property type="nucleotide sequence ID" value="NZ_JBHSAC010000008.1"/>
</dbReference>